<dbReference type="Proteomes" id="UP001627154">
    <property type="component" value="Unassembled WGS sequence"/>
</dbReference>
<keyword evidence="3" id="KW-1185">Reference proteome</keyword>
<protein>
    <submittedName>
        <fullName evidence="2">Uncharacterized protein</fullName>
    </submittedName>
</protein>
<evidence type="ECO:0000313" key="3">
    <source>
        <dbReference type="Proteomes" id="UP001627154"/>
    </source>
</evidence>
<comment type="caution">
    <text evidence="2">The sequence shown here is derived from an EMBL/GenBank/DDBJ whole genome shotgun (WGS) entry which is preliminary data.</text>
</comment>
<proteinExistence type="predicted"/>
<evidence type="ECO:0000256" key="1">
    <source>
        <dbReference type="SAM" id="MobiDB-lite"/>
    </source>
</evidence>
<feature type="compositionally biased region" description="Polar residues" evidence="1">
    <location>
        <begin position="8"/>
        <end position="37"/>
    </location>
</feature>
<feature type="region of interest" description="Disordered" evidence="1">
    <location>
        <begin position="1"/>
        <end position="50"/>
    </location>
</feature>
<gene>
    <name evidence="2" type="ORF">TKK_010850</name>
</gene>
<organism evidence="2 3">
    <name type="scientific">Trichogramma kaykai</name>
    <dbReference type="NCBI Taxonomy" id="54128"/>
    <lineage>
        <taxon>Eukaryota</taxon>
        <taxon>Metazoa</taxon>
        <taxon>Ecdysozoa</taxon>
        <taxon>Arthropoda</taxon>
        <taxon>Hexapoda</taxon>
        <taxon>Insecta</taxon>
        <taxon>Pterygota</taxon>
        <taxon>Neoptera</taxon>
        <taxon>Endopterygota</taxon>
        <taxon>Hymenoptera</taxon>
        <taxon>Apocrita</taxon>
        <taxon>Proctotrupomorpha</taxon>
        <taxon>Chalcidoidea</taxon>
        <taxon>Trichogrammatidae</taxon>
        <taxon>Trichogramma</taxon>
    </lineage>
</organism>
<sequence>MTYGRNPQAINEHNRNLNSNGARQSSVASPQTSATHPPNTPETGAPYQRPVLSIMTRDDGNAPTTTTAAELIEATQRMTLQQ</sequence>
<dbReference type="AlphaFoldDB" id="A0ABD2WQX5"/>
<accession>A0ABD2WQX5</accession>
<name>A0ABD2WQX5_9HYME</name>
<dbReference type="EMBL" id="JBJJXI010000086">
    <property type="protein sequence ID" value="KAL3395024.1"/>
    <property type="molecule type" value="Genomic_DNA"/>
</dbReference>
<reference evidence="2 3" key="1">
    <citation type="journal article" date="2024" name="bioRxiv">
        <title>A reference genome for Trichogramma kaykai: A tiny desert-dwelling parasitoid wasp with competing sex-ratio distorters.</title>
        <authorList>
            <person name="Culotta J."/>
            <person name="Lindsey A.R."/>
        </authorList>
    </citation>
    <scope>NUCLEOTIDE SEQUENCE [LARGE SCALE GENOMIC DNA]</scope>
    <source>
        <strain evidence="2 3">KSX58</strain>
    </source>
</reference>
<evidence type="ECO:0000313" key="2">
    <source>
        <dbReference type="EMBL" id="KAL3395024.1"/>
    </source>
</evidence>